<comment type="caution">
    <text evidence="4">The sequence shown here is derived from an EMBL/GenBank/DDBJ whole genome shotgun (WGS) entry which is preliminary data.</text>
</comment>
<dbReference type="PANTHER" id="PTHR12475:SF4">
    <property type="entry name" value="PROTEIN THEM6"/>
    <property type="match status" value="1"/>
</dbReference>
<dbReference type="Gene3D" id="3.10.129.10">
    <property type="entry name" value="Hotdog Thioesterase"/>
    <property type="match status" value="1"/>
</dbReference>
<evidence type="ECO:0000313" key="4">
    <source>
        <dbReference type="EMBL" id="KAJ8988344.1"/>
    </source>
</evidence>
<evidence type="ECO:0008006" key="6">
    <source>
        <dbReference type="Google" id="ProtNLM"/>
    </source>
</evidence>
<name>A0AAN6EPH2_EXODE</name>
<evidence type="ECO:0000313" key="5">
    <source>
        <dbReference type="Proteomes" id="UP001161757"/>
    </source>
</evidence>
<feature type="region of interest" description="Disordered" evidence="2">
    <location>
        <begin position="268"/>
        <end position="293"/>
    </location>
</feature>
<gene>
    <name evidence="4" type="ORF">HRR80_007760</name>
</gene>
<sequence>MPLLSMPSIHSLISWRTVAIIFAVVNLKALPLAWHFRLLYRMLANWYTEARIKRTASLAVVGTSPTHRHPLFEPVSIFSHAPLLETDYNLHKSNSTYFSDLDESRTALMTKVLIPGLKQGAKNLERDGHRGRLAVILGSVHTSFHREIAPYERYEVRSRVLGWDRKWIVVASWFIRPAKQGKEEVLLASALSKYVVKKGRFTVPPERCFATAGWLPPKPADSEKPQAEVEAAEGGASEPSADTTPEGLQESVPEPALTAATELVEKLETATEQVSQSEVLESREPPTAPVDEEGDWDWHRIERERLRGLHVAANWLALDQELLEEFLRG</sequence>
<accession>A0AAN6EPH2</accession>
<evidence type="ECO:0000256" key="3">
    <source>
        <dbReference type="SAM" id="Phobius"/>
    </source>
</evidence>
<proteinExistence type="inferred from homology"/>
<dbReference type="InterPro" id="IPR029069">
    <property type="entry name" value="HotDog_dom_sf"/>
</dbReference>
<protein>
    <recommendedName>
        <fullName evidence="6">Thioesterase</fullName>
    </recommendedName>
</protein>
<feature type="compositionally biased region" description="Low complexity" evidence="2">
    <location>
        <begin position="228"/>
        <end position="241"/>
    </location>
</feature>
<dbReference type="PANTHER" id="PTHR12475">
    <property type="match status" value="1"/>
</dbReference>
<reference evidence="4" key="1">
    <citation type="submission" date="2023-01" db="EMBL/GenBank/DDBJ databases">
        <title>Exophiala dermititidis isolated from Cystic Fibrosis Patient.</title>
        <authorList>
            <person name="Kurbessoian T."/>
            <person name="Crocker A."/>
            <person name="Murante D."/>
            <person name="Hogan D.A."/>
            <person name="Stajich J.E."/>
        </authorList>
    </citation>
    <scope>NUCLEOTIDE SEQUENCE</scope>
    <source>
        <strain evidence="4">Ex8</strain>
    </source>
</reference>
<feature type="region of interest" description="Disordered" evidence="2">
    <location>
        <begin position="212"/>
        <end position="252"/>
    </location>
</feature>
<dbReference type="CDD" id="cd00586">
    <property type="entry name" value="4HBT"/>
    <property type="match status" value="1"/>
</dbReference>
<dbReference type="Proteomes" id="UP001161757">
    <property type="component" value="Unassembled WGS sequence"/>
</dbReference>
<dbReference type="Pfam" id="PF13279">
    <property type="entry name" value="4HBT_2"/>
    <property type="match status" value="1"/>
</dbReference>
<dbReference type="SUPFAM" id="SSF54637">
    <property type="entry name" value="Thioesterase/thiol ester dehydrase-isomerase"/>
    <property type="match status" value="1"/>
</dbReference>
<dbReference type="InterPro" id="IPR051490">
    <property type="entry name" value="THEM6_lcsJ_thioesterase"/>
</dbReference>
<feature type="transmembrane region" description="Helical" evidence="3">
    <location>
        <begin position="12"/>
        <end position="34"/>
    </location>
</feature>
<evidence type="ECO:0000256" key="1">
    <source>
        <dbReference type="ARBA" id="ARBA00038476"/>
    </source>
</evidence>
<organism evidence="4 5">
    <name type="scientific">Exophiala dermatitidis</name>
    <name type="common">Black yeast-like fungus</name>
    <name type="synonym">Wangiella dermatitidis</name>
    <dbReference type="NCBI Taxonomy" id="5970"/>
    <lineage>
        <taxon>Eukaryota</taxon>
        <taxon>Fungi</taxon>
        <taxon>Dikarya</taxon>
        <taxon>Ascomycota</taxon>
        <taxon>Pezizomycotina</taxon>
        <taxon>Eurotiomycetes</taxon>
        <taxon>Chaetothyriomycetidae</taxon>
        <taxon>Chaetothyriales</taxon>
        <taxon>Herpotrichiellaceae</taxon>
        <taxon>Exophiala</taxon>
    </lineage>
</organism>
<feature type="compositionally biased region" description="Polar residues" evidence="2">
    <location>
        <begin position="270"/>
        <end position="279"/>
    </location>
</feature>
<evidence type="ECO:0000256" key="2">
    <source>
        <dbReference type="SAM" id="MobiDB-lite"/>
    </source>
</evidence>
<keyword evidence="3" id="KW-0472">Membrane</keyword>
<comment type="similarity">
    <text evidence="1">Belongs to the lcsJ thioesterase family.</text>
</comment>
<keyword evidence="3" id="KW-0812">Transmembrane</keyword>
<dbReference type="EMBL" id="JAJGCB010000019">
    <property type="protein sequence ID" value="KAJ8988344.1"/>
    <property type="molecule type" value="Genomic_DNA"/>
</dbReference>
<keyword evidence="3" id="KW-1133">Transmembrane helix</keyword>
<dbReference type="AlphaFoldDB" id="A0AAN6EPH2"/>